<evidence type="ECO:0000313" key="2">
    <source>
        <dbReference type="Proteomes" id="UP000605992"/>
    </source>
</evidence>
<keyword evidence="2" id="KW-1185">Reference proteome</keyword>
<name>A0A8J3XYS8_9ACTN</name>
<dbReference type="InterPro" id="IPR003718">
    <property type="entry name" value="OsmC/Ohr_fam"/>
</dbReference>
<dbReference type="EMBL" id="BOOR01000022">
    <property type="protein sequence ID" value="GII54933.1"/>
    <property type="molecule type" value="Genomic_DNA"/>
</dbReference>
<dbReference type="Pfam" id="PF02566">
    <property type="entry name" value="OsmC"/>
    <property type="match status" value="1"/>
</dbReference>
<comment type="caution">
    <text evidence="1">The sequence shown here is derived from an EMBL/GenBank/DDBJ whole genome shotgun (WGS) entry which is preliminary data.</text>
</comment>
<reference evidence="1" key="1">
    <citation type="submission" date="2021-01" db="EMBL/GenBank/DDBJ databases">
        <title>Whole genome shotgun sequence of Planotetraspora thailandica NBRC 104271.</title>
        <authorList>
            <person name="Komaki H."/>
            <person name="Tamura T."/>
        </authorList>
    </citation>
    <scope>NUCLEOTIDE SEQUENCE</scope>
    <source>
        <strain evidence="1">NBRC 104271</strain>
    </source>
</reference>
<protein>
    <recommendedName>
        <fullName evidence="3">Osmotically inducible protein OsmC</fullName>
    </recommendedName>
</protein>
<dbReference type="RefSeq" id="WP_203945145.1">
    <property type="nucleotide sequence ID" value="NZ_BOOR01000022.1"/>
</dbReference>
<organism evidence="1 2">
    <name type="scientific">Planotetraspora thailandica</name>
    <dbReference type="NCBI Taxonomy" id="487172"/>
    <lineage>
        <taxon>Bacteria</taxon>
        <taxon>Bacillati</taxon>
        <taxon>Actinomycetota</taxon>
        <taxon>Actinomycetes</taxon>
        <taxon>Streptosporangiales</taxon>
        <taxon>Streptosporangiaceae</taxon>
        <taxon>Planotetraspora</taxon>
    </lineage>
</organism>
<evidence type="ECO:0000313" key="1">
    <source>
        <dbReference type="EMBL" id="GII54933.1"/>
    </source>
</evidence>
<dbReference type="SUPFAM" id="SSF82784">
    <property type="entry name" value="OsmC-like"/>
    <property type="match status" value="1"/>
</dbReference>
<dbReference type="InterPro" id="IPR015946">
    <property type="entry name" value="KH_dom-like_a/b"/>
</dbReference>
<dbReference type="InterPro" id="IPR036102">
    <property type="entry name" value="OsmC/Ohrsf"/>
</dbReference>
<gene>
    <name evidence="1" type="ORF">Pth03_33220</name>
</gene>
<dbReference type="Proteomes" id="UP000605992">
    <property type="component" value="Unassembled WGS sequence"/>
</dbReference>
<sequence>MDDRFNVTVSAGSLKATDEHAVHFPHRWTPEGVSVRADFTGGHLLHLAAAGCVLNDLYREAAALGIELLGVRVSAAGGFDTESWRSTGITYTVDVSSTAPAESIAHLIDIVDSVAEIPRAIRQGATVQRIS</sequence>
<evidence type="ECO:0008006" key="3">
    <source>
        <dbReference type="Google" id="ProtNLM"/>
    </source>
</evidence>
<dbReference type="AlphaFoldDB" id="A0A8J3XYS8"/>
<dbReference type="Gene3D" id="3.30.300.20">
    <property type="match status" value="1"/>
</dbReference>
<proteinExistence type="predicted"/>
<accession>A0A8J3XYS8</accession>